<evidence type="ECO:0000256" key="1">
    <source>
        <dbReference type="SAM" id="MobiDB-lite"/>
    </source>
</evidence>
<dbReference type="InterPro" id="IPR031927">
    <property type="entry name" value="DUF4767"/>
</dbReference>
<dbReference type="RefSeq" id="WP_052669182.1">
    <property type="nucleotide sequence ID" value="NZ_CABMGR010000010.1"/>
</dbReference>
<feature type="signal peptide" evidence="2">
    <location>
        <begin position="1"/>
        <end position="23"/>
    </location>
</feature>
<protein>
    <submittedName>
        <fullName evidence="4">DUF4767 domain-containing protein</fullName>
    </submittedName>
</protein>
<dbReference type="Proteomes" id="UP001218021">
    <property type="component" value="Unassembled WGS sequence"/>
</dbReference>
<feature type="domain" description="DUF4767" evidence="3">
    <location>
        <begin position="111"/>
        <end position="244"/>
    </location>
</feature>
<dbReference type="Pfam" id="PF15983">
    <property type="entry name" value="DUF4767"/>
    <property type="match status" value="1"/>
</dbReference>
<keyword evidence="2" id="KW-0732">Signal</keyword>
<evidence type="ECO:0000256" key="2">
    <source>
        <dbReference type="SAM" id="SignalP"/>
    </source>
</evidence>
<dbReference type="EMBL" id="JAQOND010000025">
    <property type="protein sequence ID" value="MDC2827777.1"/>
    <property type="molecule type" value="Genomic_DNA"/>
</dbReference>
<reference evidence="4" key="1">
    <citation type="submission" date="2023-01" db="EMBL/GenBank/DDBJ databases">
        <title>Genome analysis of 13 Lactobacillus isolated from gut of wild boar.</title>
        <authorList>
            <person name="Papp P."/>
            <person name="Libisch B."/>
            <person name="Nagy T."/>
            <person name="Olasz F."/>
        </authorList>
    </citation>
    <scope>NUCLEOTIDE SEQUENCE</scope>
    <source>
        <strain evidence="4">F108</strain>
    </source>
</reference>
<evidence type="ECO:0000259" key="3">
    <source>
        <dbReference type="Pfam" id="PF15983"/>
    </source>
</evidence>
<dbReference type="AlphaFoldDB" id="A0AAJ1HR06"/>
<accession>A0AAJ1HR06</accession>
<proteinExistence type="predicted"/>
<feature type="chain" id="PRO_5042566374" evidence="2">
    <location>
        <begin position="24"/>
        <end position="245"/>
    </location>
</feature>
<feature type="compositionally biased region" description="Low complexity" evidence="1">
    <location>
        <begin position="64"/>
        <end position="86"/>
    </location>
</feature>
<evidence type="ECO:0000313" key="4">
    <source>
        <dbReference type="EMBL" id="MDC2827777.1"/>
    </source>
</evidence>
<dbReference type="PROSITE" id="PS51257">
    <property type="entry name" value="PROKAR_LIPOPROTEIN"/>
    <property type="match status" value="1"/>
</dbReference>
<organism evidence="4 5">
    <name type="scientific">Limosilactobacillus mucosae</name>
    <name type="common">Lactobacillus mucosae</name>
    <dbReference type="NCBI Taxonomy" id="97478"/>
    <lineage>
        <taxon>Bacteria</taxon>
        <taxon>Bacillati</taxon>
        <taxon>Bacillota</taxon>
        <taxon>Bacilli</taxon>
        <taxon>Lactobacillales</taxon>
        <taxon>Lactobacillaceae</taxon>
        <taxon>Limosilactobacillus</taxon>
    </lineage>
</organism>
<feature type="compositionally biased region" description="Low complexity" evidence="1">
    <location>
        <begin position="93"/>
        <end position="105"/>
    </location>
</feature>
<gene>
    <name evidence="4" type="ORF">PO158_05705</name>
</gene>
<name>A0AAJ1HR06_LIMMU</name>
<comment type="caution">
    <text evidence="4">The sequence shown here is derived from an EMBL/GenBank/DDBJ whole genome shotgun (WGS) entry which is preliminary data.</text>
</comment>
<sequence length="245" mass="26456">MRKISVSAAVILLSLGLAGCSNPISEKMQNVSEKQTTIGIPFTNKNLTIGLFSLPHITDKAPKTESASSSAVSSSSSSVSESSSSHSVKKAAAESSSSSTSATKKSVNDESLWNNEKDAQLESFFDEWAPKMNQSYTRYDGQTPITTKVGLTFPEDLGRVRVNDQSVSVGWSPSGNGDYDYNVVAIYNYDRPDDQEDGPMRVTYFFAFHNGQPVALVDQTTNGYSLNAKPTSNHDVAAAFEQIAK</sequence>
<evidence type="ECO:0000313" key="5">
    <source>
        <dbReference type="Proteomes" id="UP001218021"/>
    </source>
</evidence>
<feature type="region of interest" description="Disordered" evidence="1">
    <location>
        <begin position="62"/>
        <end position="113"/>
    </location>
</feature>